<evidence type="ECO:0000313" key="2">
    <source>
        <dbReference type="Proteomes" id="UP000829196"/>
    </source>
</evidence>
<comment type="caution">
    <text evidence="1">The sequence shown here is derived from an EMBL/GenBank/DDBJ whole genome shotgun (WGS) entry which is preliminary data.</text>
</comment>
<dbReference type="EMBL" id="JAGYWB010000002">
    <property type="protein sequence ID" value="KAI0529520.1"/>
    <property type="molecule type" value="Genomic_DNA"/>
</dbReference>
<protein>
    <submittedName>
        <fullName evidence="1">Uncharacterized protein</fullName>
    </submittedName>
</protein>
<gene>
    <name evidence="1" type="ORF">KFK09_002072</name>
</gene>
<organism evidence="1 2">
    <name type="scientific">Dendrobium nobile</name>
    <name type="common">Orchid</name>
    <dbReference type="NCBI Taxonomy" id="94219"/>
    <lineage>
        <taxon>Eukaryota</taxon>
        <taxon>Viridiplantae</taxon>
        <taxon>Streptophyta</taxon>
        <taxon>Embryophyta</taxon>
        <taxon>Tracheophyta</taxon>
        <taxon>Spermatophyta</taxon>
        <taxon>Magnoliopsida</taxon>
        <taxon>Liliopsida</taxon>
        <taxon>Asparagales</taxon>
        <taxon>Orchidaceae</taxon>
        <taxon>Epidendroideae</taxon>
        <taxon>Malaxideae</taxon>
        <taxon>Dendrobiinae</taxon>
        <taxon>Dendrobium</taxon>
    </lineage>
</organism>
<evidence type="ECO:0000313" key="1">
    <source>
        <dbReference type="EMBL" id="KAI0529520.1"/>
    </source>
</evidence>
<accession>A0A8T3C6R0</accession>
<name>A0A8T3C6R0_DENNO</name>
<proteinExistence type="predicted"/>
<sequence>MKANKLLALRSEEPVHIHSFVRHRGRCGVGARASFFAFVFSVLELLSAPVKLCFHPACFSSELLSASISCVEDFASSWKISLKPFDRMSTPVSMEGDNIENAIIETGRHENQNDDHLHSYVGSQPMNENNTHNDDNEIDEVVEKWTNENQVDDIEEVDDVIGRNKRKKRSKVWDEFKEVILPTGQKKENLLQSPLSLALRLVLTHDMMSYTSLC</sequence>
<keyword evidence="2" id="KW-1185">Reference proteome</keyword>
<dbReference type="AlphaFoldDB" id="A0A8T3C6R0"/>
<dbReference type="Proteomes" id="UP000829196">
    <property type="component" value="Unassembled WGS sequence"/>
</dbReference>
<reference evidence="1" key="1">
    <citation type="journal article" date="2022" name="Front. Genet.">
        <title>Chromosome-Scale Assembly of the Dendrobium nobile Genome Provides Insights Into the Molecular Mechanism of the Biosynthesis of the Medicinal Active Ingredient of Dendrobium.</title>
        <authorList>
            <person name="Xu Q."/>
            <person name="Niu S.-C."/>
            <person name="Li K.-L."/>
            <person name="Zheng P.-J."/>
            <person name="Zhang X.-J."/>
            <person name="Jia Y."/>
            <person name="Liu Y."/>
            <person name="Niu Y.-X."/>
            <person name="Yu L.-H."/>
            <person name="Chen D.-F."/>
            <person name="Zhang G.-Q."/>
        </authorList>
    </citation>
    <scope>NUCLEOTIDE SEQUENCE</scope>
    <source>
        <tissue evidence="1">Leaf</tissue>
    </source>
</reference>
<dbReference type="SMR" id="A0A8T3C6R0"/>